<dbReference type="Gene3D" id="2.60.40.1180">
    <property type="entry name" value="Golgi alpha-mannosidase II"/>
    <property type="match status" value="1"/>
</dbReference>
<dbReference type="CDD" id="cd10810">
    <property type="entry name" value="GH38N_AMII_LAM_like"/>
    <property type="match status" value="1"/>
</dbReference>
<dbReference type="FunFam" id="3.20.110.10:FF:000001">
    <property type="entry name" value="Alpha-mannosidase"/>
    <property type="match status" value="1"/>
</dbReference>
<feature type="domain" description="Glycoside hydrolase family 38 central" evidence="12">
    <location>
        <begin position="349"/>
        <end position="421"/>
    </location>
</feature>
<feature type="signal peptide" evidence="11">
    <location>
        <begin position="1"/>
        <end position="25"/>
    </location>
</feature>
<dbReference type="InterPro" id="IPR027291">
    <property type="entry name" value="Glyco_hydro_38_N_sf"/>
</dbReference>
<dbReference type="OrthoDB" id="2016903at2759"/>
<dbReference type="InterPro" id="IPR000602">
    <property type="entry name" value="Glyco_hydro_38_N"/>
</dbReference>
<dbReference type="GO" id="GO:0006013">
    <property type="term" value="P:mannose metabolic process"/>
    <property type="evidence" value="ECO:0007669"/>
    <property type="project" value="InterPro"/>
</dbReference>
<keyword evidence="10" id="KW-0326">Glycosidase</keyword>
<accession>A0A087UC63</accession>
<dbReference type="FunFam" id="1.20.1270.50:FF:000003">
    <property type="entry name" value="Alpha-mannosidase"/>
    <property type="match status" value="1"/>
</dbReference>
<dbReference type="SMART" id="SM00872">
    <property type="entry name" value="Alpha-mann_mid"/>
    <property type="match status" value="1"/>
</dbReference>
<dbReference type="Gene3D" id="3.20.110.10">
    <property type="entry name" value="Glycoside hydrolase 38, N terminal domain"/>
    <property type="match status" value="1"/>
</dbReference>
<evidence type="ECO:0000313" key="14">
    <source>
        <dbReference type="Proteomes" id="UP000054359"/>
    </source>
</evidence>
<dbReference type="EC" id="3.2.1.24" evidence="4"/>
<evidence type="ECO:0000256" key="6">
    <source>
        <dbReference type="ARBA" id="ARBA00022801"/>
    </source>
</evidence>
<dbReference type="InterPro" id="IPR050843">
    <property type="entry name" value="Glycosyl_Hydrlase_38"/>
</dbReference>
<keyword evidence="6" id="KW-0378">Hydrolase</keyword>
<gene>
    <name evidence="13" type="ORF">X975_16523</name>
</gene>
<sequence>MAITKRLQIFTIFGLLLAVSQCVSSSTCGYEACPDVKEDMLNVHIICHTHDDVGWVHTVDTYYHMWVREIITSVINNLMQNENRKFIYVETAFFSQWWDQQTELTREYVRRLVNDGRLEFISGGWSMNDEATTHYLAIIDQMTIGLRWLNETFGTCGRTKVGWQIDTFGHSKEQASLFSQMSFDGLFIGRLHYQDKAWRERSKTMEFIWETSESLGEKADLFTGVLPNVYWPPKGFCFDTWCSDEELTEDNINYKAHSFIAIAEEQAKYYATNNIIMTMGMDFHFRDAGKWFRNLDYLMNYVNSLQAVGMKVNAFYSTPTCYLHSLYESNMTWSVQKANFFPYASKQHEYWTGYFTSRPALKFQIRKYNAFLQMCKQLVTLADVENADIMTLHKALGVVQHHDGITGTEKQHVAEDYARMLSEGYALCEDAIGKSIRILLSNDTILPRLYFCEHLNVSQCLFTELENQYLVIVYNSLAHPVKSFVRLPVLGEGYSIKQL</sequence>
<dbReference type="InterPro" id="IPR013780">
    <property type="entry name" value="Glyco_hydro_b"/>
</dbReference>
<dbReference type="GO" id="GO:0004559">
    <property type="term" value="F:alpha-mannosidase activity"/>
    <property type="evidence" value="ECO:0007669"/>
    <property type="project" value="UniProtKB-EC"/>
</dbReference>
<evidence type="ECO:0000313" key="13">
    <source>
        <dbReference type="EMBL" id="KFM74952.1"/>
    </source>
</evidence>
<evidence type="ECO:0000259" key="12">
    <source>
        <dbReference type="SMART" id="SM00872"/>
    </source>
</evidence>
<dbReference type="OMA" id="QRARRTH"/>
<evidence type="ECO:0000256" key="5">
    <source>
        <dbReference type="ARBA" id="ARBA00022723"/>
    </source>
</evidence>
<dbReference type="Pfam" id="PF01074">
    <property type="entry name" value="Glyco_hydro_38N"/>
    <property type="match status" value="1"/>
</dbReference>
<feature type="chain" id="PRO_5001830388" description="alpha-mannosidase" evidence="11">
    <location>
        <begin position="26"/>
        <end position="499"/>
    </location>
</feature>
<dbReference type="InterPro" id="IPR037094">
    <property type="entry name" value="Glyco_hydro_38_cen_sf"/>
</dbReference>
<dbReference type="Proteomes" id="UP000054359">
    <property type="component" value="Unassembled WGS sequence"/>
</dbReference>
<dbReference type="Pfam" id="PF09261">
    <property type="entry name" value="Alpha-mann_mid"/>
    <property type="match status" value="1"/>
</dbReference>
<dbReference type="GO" id="GO:0046872">
    <property type="term" value="F:metal ion binding"/>
    <property type="evidence" value="ECO:0007669"/>
    <property type="project" value="UniProtKB-KW"/>
</dbReference>
<keyword evidence="5" id="KW-0479">Metal-binding</keyword>
<dbReference type="InterPro" id="IPR015341">
    <property type="entry name" value="Glyco_hydro_38_cen"/>
</dbReference>
<evidence type="ECO:0000256" key="11">
    <source>
        <dbReference type="SAM" id="SignalP"/>
    </source>
</evidence>
<evidence type="ECO:0000256" key="8">
    <source>
        <dbReference type="ARBA" id="ARBA00023157"/>
    </source>
</evidence>
<dbReference type="SUPFAM" id="SSF88713">
    <property type="entry name" value="Glycoside hydrolase/deacetylase"/>
    <property type="match status" value="1"/>
</dbReference>
<evidence type="ECO:0000256" key="10">
    <source>
        <dbReference type="ARBA" id="ARBA00023295"/>
    </source>
</evidence>
<keyword evidence="7" id="KW-0862">Zinc</keyword>
<dbReference type="SUPFAM" id="SSF88688">
    <property type="entry name" value="Families 57/38 glycoside transferase middle domain"/>
    <property type="match status" value="1"/>
</dbReference>
<dbReference type="Gene3D" id="1.20.1270.50">
    <property type="entry name" value="Glycoside hydrolase family 38, central domain"/>
    <property type="match status" value="2"/>
</dbReference>
<dbReference type="STRING" id="407821.A0A087UC63"/>
<organism evidence="13 14">
    <name type="scientific">Stegodyphus mimosarum</name>
    <name type="common">African social velvet spider</name>
    <dbReference type="NCBI Taxonomy" id="407821"/>
    <lineage>
        <taxon>Eukaryota</taxon>
        <taxon>Metazoa</taxon>
        <taxon>Ecdysozoa</taxon>
        <taxon>Arthropoda</taxon>
        <taxon>Chelicerata</taxon>
        <taxon>Arachnida</taxon>
        <taxon>Araneae</taxon>
        <taxon>Araneomorphae</taxon>
        <taxon>Entelegynae</taxon>
        <taxon>Eresoidea</taxon>
        <taxon>Eresidae</taxon>
        <taxon>Stegodyphus</taxon>
    </lineage>
</organism>
<dbReference type="InterPro" id="IPR028995">
    <property type="entry name" value="Glyco_hydro_57/38_cen_sf"/>
</dbReference>
<comment type="similarity">
    <text evidence="3">Belongs to the glycosyl hydrolase 38 family.</text>
</comment>
<keyword evidence="14" id="KW-1185">Reference proteome</keyword>
<dbReference type="GO" id="GO:0005764">
    <property type="term" value="C:lysosome"/>
    <property type="evidence" value="ECO:0007669"/>
    <property type="project" value="TreeGrafter"/>
</dbReference>
<reference evidence="13 14" key="1">
    <citation type="submission" date="2013-11" db="EMBL/GenBank/DDBJ databases">
        <title>Genome sequencing of Stegodyphus mimosarum.</title>
        <authorList>
            <person name="Bechsgaard J."/>
        </authorList>
    </citation>
    <scope>NUCLEOTIDE SEQUENCE [LARGE SCALE GENOMIC DNA]</scope>
</reference>
<evidence type="ECO:0000256" key="4">
    <source>
        <dbReference type="ARBA" id="ARBA00012752"/>
    </source>
</evidence>
<evidence type="ECO:0000256" key="9">
    <source>
        <dbReference type="ARBA" id="ARBA00023180"/>
    </source>
</evidence>
<evidence type="ECO:0000256" key="3">
    <source>
        <dbReference type="ARBA" id="ARBA00009792"/>
    </source>
</evidence>
<feature type="non-terminal residue" evidence="13">
    <location>
        <position position="499"/>
    </location>
</feature>
<evidence type="ECO:0000256" key="2">
    <source>
        <dbReference type="ARBA" id="ARBA00001947"/>
    </source>
</evidence>
<keyword evidence="11" id="KW-0732">Signal</keyword>
<dbReference type="AlphaFoldDB" id="A0A087UC63"/>
<dbReference type="EMBL" id="KK119170">
    <property type="protein sequence ID" value="KFM74952.1"/>
    <property type="molecule type" value="Genomic_DNA"/>
</dbReference>
<keyword evidence="9" id="KW-0325">Glycoprotein</keyword>
<evidence type="ECO:0000256" key="1">
    <source>
        <dbReference type="ARBA" id="ARBA00000365"/>
    </source>
</evidence>
<dbReference type="InterPro" id="IPR011330">
    <property type="entry name" value="Glyco_hydro/deAcase_b/a-brl"/>
</dbReference>
<proteinExistence type="inferred from homology"/>
<comment type="cofactor">
    <cofactor evidence="2">
        <name>Zn(2+)</name>
        <dbReference type="ChEBI" id="CHEBI:29105"/>
    </cofactor>
</comment>
<dbReference type="PANTHER" id="PTHR11607">
    <property type="entry name" value="ALPHA-MANNOSIDASE"/>
    <property type="match status" value="1"/>
</dbReference>
<protein>
    <recommendedName>
        <fullName evidence="4">alpha-mannosidase</fullName>
        <ecNumber evidence="4">3.2.1.24</ecNumber>
    </recommendedName>
</protein>
<dbReference type="PANTHER" id="PTHR11607:SF3">
    <property type="entry name" value="LYSOSOMAL ALPHA-MANNOSIDASE"/>
    <property type="match status" value="1"/>
</dbReference>
<evidence type="ECO:0000256" key="7">
    <source>
        <dbReference type="ARBA" id="ARBA00022833"/>
    </source>
</evidence>
<name>A0A087UC63_STEMI</name>
<keyword evidence="8" id="KW-1015">Disulfide bond</keyword>
<dbReference type="FunFam" id="1.20.1270.50:FF:000002">
    <property type="entry name" value="Alpha-mannosidase"/>
    <property type="match status" value="1"/>
</dbReference>
<comment type="catalytic activity">
    <reaction evidence="1">
        <text>Hydrolysis of terminal, non-reducing alpha-D-mannose residues in alpha-D-mannosides.</text>
        <dbReference type="EC" id="3.2.1.24"/>
    </reaction>
</comment>